<dbReference type="InterPro" id="IPR022496">
    <property type="entry name" value="T6A_TsaB"/>
</dbReference>
<proteinExistence type="predicted"/>
<comment type="caution">
    <text evidence="2">The sequence shown here is derived from an EMBL/GenBank/DDBJ whole genome shotgun (WGS) entry which is preliminary data.</text>
</comment>
<sequence length="218" mass="23521">MLTLGLNFATEDLCLAVAGLGGATPTVEKKYRGQTIKAEHLPDYLDELFRASQTSLAEISRLGIAIGPGAFTGLRLSLVTAKTIALALHIPLVPVSTLEALAAQYQPEAAGRNIHVIMDTCRGESAAALFDNGGARLEVDQVIGSADVRRARENLLIENRPADALSVCRLAARAEVVFDRAEILRMTPRYSHASRVNLTAKPELQHLQIAQKIHPNPE</sequence>
<name>A0A388THN3_9BACT</name>
<dbReference type="Gene3D" id="3.30.420.200">
    <property type="match status" value="1"/>
</dbReference>
<dbReference type="Proteomes" id="UP000275925">
    <property type="component" value="Unassembled WGS sequence"/>
</dbReference>
<evidence type="ECO:0000313" key="3">
    <source>
        <dbReference type="Proteomes" id="UP000275925"/>
    </source>
</evidence>
<dbReference type="SUPFAM" id="SSF53067">
    <property type="entry name" value="Actin-like ATPase domain"/>
    <property type="match status" value="1"/>
</dbReference>
<protein>
    <submittedName>
        <fullName evidence="2">tRNA threonylcarbamoyl adenosine modification protein YeaZ</fullName>
    </submittedName>
</protein>
<dbReference type="NCBIfam" id="TIGR03725">
    <property type="entry name" value="T6A_YeaZ"/>
    <property type="match status" value="1"/>
</dbReference>
<dbReference type="InterPro" id="IPR043129">
    <property type="entry name" value="ATPase_NBD"/>
</dbReference>
<evidence type="ECO:0000313" key="2">
    <source>
        <dbReference type="EMBL" id="GBR76224.1"/>
    </source>
</evidence>
<reference evidence="2 3" key="1">
    <citation type="journal article" date="2019" name="ISME J.">
        <title>Genome analyses of uncultured TG2/ZB3 bacteria in 'Margulisbacteria' specifically attached to ectosymbiotic spirochetes of protists in the termite gut.</title>
        <authorList>
            <person name="Utami Y.D."/>
            <person name="Kuwahara H."/>
            <person name="Igai K."/>
            <person name="Murakami T."/>
            <person name="Sugaya K."/>
            <person name="Morikawa T."/>
            <person name="Nagura Y."/>
            <person name="Yuki M."/>
            <person name="Deevong P."/>
            <person name="Inoue T."/>
            <person name="Kihara K."/>
            <person name="Lo N."/>
            <person name="Yamada A."/>
            <person name="Ohkuma M."/>
            <person name="Hongoh Y."/>
        </authorList>
    </citation>
    <scope>NUCLEOTIDE SEQUENCE [LARGE SCALE GENOMIC DNA]</scope>
    <source>
        <strain evidence="2">NkOx7-02</strain>
    </source>
</reference>
<dbReference type="GO" id="GO:0002949">
    <property type="term" value="P:tRNA threonylcarbamoyladenosine modification"/>
    <property type="evidence" value="ECO:0007669"/>
    <property type="project" value="InterPro"/>
</dbReference>
<organism evidence="2 3">
    <name type="scientific">Candidatus Termititenax persephonae</name>
    <dbReference type="NCBI Taxonomy" id="2218525"/>
    <lineage>
        <taxon>Bacteria</taxon>
        <taxon>Bacillati</taxon>
        <taxon>Candidatus Margulisiibacteriota</taxon>
        <taxon>Candidatus Termititenacia</taxon>
        <taxon>Candidatus Termititenacales</taxon>
        <taxon>Candidatus Termititenacaceae</taxon>
        <taxon>Candidatus Termititenax</taxon>
    </lineage>
</organism>
<dbReference type="InterPro" id="IPR000905">
    <property type="entry name" value="Gcp-like_dom"/>
</dbReference>
<feature type="domain" description="Gcp-like" evidence="1">
    <location>
        <begin position="38"/>
        <end position="148"/>
    </location>
</feature>
<dbReference type="Gene3D" id="3.30.420.40">
    <property type="match status" value="1"/>
</dbReference>
<dbReference type="EMBL" id="BGZO01000019">
    <property type="protein sequence ID" value="GBR76224.1"/>
    <property type="molecule type" value="Genomic_DNA"/>
</dbReference>
<gene>
    <name evidence="2" type="primary">yeaZ</name>
    <name evidence="2" type="ORF">NO2_0811</name>
</gene>
<dbReference type="AlphaFoldDB" id="A0A388THN3"/>
<evidence type="ECO:0000259" key="1">
    <source>
        <dbReference type="Pfam" id="PF00814"/>
    </source>
</evidence>
<accession>A0A388THN3</accession>
<keyword evidence="3" id="KW-1185">Reference proteome</keyword>
<dbReference type="Pfam" id="PF00814">
    <property type="entry name" value="TsaD"/>
    <property type="match status" value="1"/>
</dbReference>